<feature type="domain" description="Serpin" evidence="6">
    <location>
        <begin position="37"/>
        <end position="391"/>
    </location>
</feature>
<evidence type="ECO:0000256" key="3">
    <source>
        <dbReference type="ARBA" id="ARBA00022900"/>
    </source>
</evidence>
<reference evidence="7" key="1">
    <citation type="submission" date="2019-08" db="EMBL/GenBank/DDBJ databases">
        <title>The genome of the North American firefly Photinus pyralis.</title>
        <authorList>
            <consortium name="Photinus pyralis genome working group"/>
            <person name="Fallon T.R."/>
            <person name="Sander Lower S.E."/>
            <person name="Weng J.-K."/>
        </authorList>
    </citation>
    <scope>NUCLEOTIDE SEQUENCE</scope>
    <source>
        <strain evidence="7">TRF0915ILg1</strain>
        <tissue evidence="7">Whole body</tissue>
    </source>
</reference>
<comment type="similarity">
    <text evidence="1 4">Belongs to the serpin family.</text>
</comment>
<name>A0A8K0CJ27_IGNLU</name>
<dbReference type="PANTHER" id="PTHR11461">
    <property type="entry name" value="SERINE PROTEASE INHIBITOR, SERPIN"/>
    <property type="match status" value="1"/>
</dbReference>
<keyword evidence="5" id="KW-0732">Signal</keyword>
<dbReference type="InterPro" id="IPR036186">
    <property type="entry name" value="Serpin_sf"/>
</dbReference>
<comment type="caution">
    <text evidence="7">The sequence shown here is derived from an EMBL/GenBank/DDBJ whole genome shotgun (WGS) entry which is preliminary data.</text>
</comment>
<dbReference type="SUPFAM" id="SSF56574">
    <property type="entry name" value="Serpins"/>
    <property type="match status" value="1"/>
</dbReference>
<evidence type="ECO:0000256" key="2">
    <source>
        <dbReference type="ARBA" id="ARBA00022690"/>
    </source>
</evidence>
<evidence type="ECO:0000313" key="7">
    <source>
        <dbReference type="EMBL" id="KAF2884872.1"/>
    </source>
</evidence>
<dbReference type="EMBL" id="VTPC01090050">
    <property type="protein sequence ID" value="KAF2884872.1"/>
    <property type="molecule type" value="Genomic_DNA"/>
</dbReference>
<dbReference type="Pfam" id="PF00079">
    <property type="entry name" value="Serpin"/>
    <property type="match status" value="1"/>
</dbReference>
<dbReference type="InterPro" id="IPR023796">
    <property type="entry name" value="Serpin_dom"/>
</dbReference>
<dbReference type="InterPro" id="IPR000215">
    <property type="entry name" value="Serpin_fam"/>
</dbReference>
<dbReference type="GO" id="GO:0005615">
    <property type="term" value="C:extracellular space"/>
    <property type="evidence" value="ECO:0007669"/>
    <property type="project" value="InterPro"/>
</dbReference>
<keyword evidence="2" id="KW-0646">Protease inhibitor</keyword>
<dbReference type="PROSITE" id="PS00284">
    <property type="entry name" value="SERPIN"/>
    <property type="match status" value="1"/>
</dbReference>
<organism evidence="7 8">
    <name type="scientific">Ignelater luminosus</name>
    <name type="common">Cucubano</name>
    <name type="synonym">Pyrophorus luminosus</name>
    <dbReference type="NCBI Taxonomy" id="2038154"/>
    <lineage>
        <taxon>Eukaryota</taxon>
        <taxon>Metazoa</taxon>
        <taxon>Ecdysozoa</taxon>
        <taxon>Arthropoda</taxon>
        <taxon>Hexapoda</taxon>
        <taxon>Insecta</taxon>
        <taxon>Pterygota</taxon>
        <taxon>Neoptera</taxon>
        <taxon>Endopterygota</taxon>
        <taxon>Coleoptera</taxon>
        <taxon>Polyphaga</taxon>
        <taxon>Elateriformia</taxon>
        <taxon>Elateroidea</taxon>
        <taxon>Elateridae</taxon>
        <taxon>Agrypninae</taxon>
        <taxon>Pyrophorini</taxon>
        <taxon>Ignelater</taxon>
    </lineage>
</organism>
<dbReference type="Gene3D" id="3.30.497.10">
    <property type="entry name" value="Antithrombin, subunit I, domain 2"/>
    <property type="match status" value="1"/>
</dbReference>
<keyword evidence="3" id="KW-0722">Serine protease inhibitor</keyword>
<evidence type="ECO:0000256" key="5">
    <source>
        <dbReference type="SAM" id="SignalP"/>
    </source>
</evidence>
<proteinExistence type="inferred from homology"/>
<feature type="chain" id="PRO_5035430944" description="Serpin domain-containing protein" evidence="5">
    <location>
        <begin position="22"/>
        <end position="404"/>
    </location>
</feature>
<evidence type="ECO:0000256" key="4">
    <source>
        <dbReference type="RuleBase" id="RU000411"/>
    </source>
</evidence>
<dbReference type="Proteomes" id="UP000801492">
    <property type="component" value="Unassembled WGS sequence"/>
</dbReference>
<sequence>MKSVGVIVLVLFVLRVSNGNAQSPSQNPSTSQDHFDIQLLRTFDEKKNYFISPASIKVSLAMLLEGAKHQTAQEIMTALGLSSSSVKDELQLLLEDLNASTNATTVQSANGVFISNTSAVNQQYQQILQKDYSADIRHLDYADSIGSSNLINNWVKNRSNGKIENIVSPDSFSAGTGLILANALYFKGLWKTVFEERSTFLRCFRNHRKDCINARMMQTDGKFNYKSIAALDAQALQLQYGDGEYAMLILLPNQAQTVDGLIKAMQSYSFSSITSQLKSDEVFVNIPRFEVDFNADISSLLQHVGITQVFSDNADLSGITQDEKLKVSQVVHKAKVEVNEKGTVASATTVANISPLIGGSKPRFIVDHPFLFFIYQVESNNILFEGRFNEPPDAYDEIFKKPTS</sequence>
<evidence type="ECO:0000313" key="8">
    <source>
        <dbReference type="Proteomes" id="UP000801492"/>
    </source>
</evidence>
<dbReference type="SMART" id="SM00093">
    <property type="entry name" value="SERPIN"/>
    <property type="match status" value="1"/>
</dbReference>
<dbReference type="Gene3D" id="2.30.39.10">
    <property type="entry name" value="Alpha-1-antitrypsin, domain 1"/>
    <property type="match status" value="1"/>
</dbReference>
<dbReference type="InterPro" id="IPR042178">
    <property type="entry name" value="Serpin_sf_1"/>
</dbReference>
<accession>A0A8K0CJ27</accession>
<dbReference type="PANTHER" id="PTHR11461:SF211">
    <property type="entry name" value="GH10112P-RELATED"/>
    <property type="match status" value="1"/>
</dbReference>
<dbReference type="AlphaFoldDB" id="A0A8K0CJ27"/>
<dbReference type="InterPro" id="IPR023795">
    <property type="entry name" value="Serpin_CS"/>
</dbReference>
<dbReference type="GO" id="GO:0004867">
    <property type="term" value="F:serine-type endopeptidase inhibitor activity"/>
    <property type="evidence" value="ECO:0007669"/>
    <property type="project" value="UniProtKB-KW"/>
</dbReference>
<gene>
    <name evidence="7" type="ORF">ILUMI_21291</name>
</gene>
<evidence type="ECO:0000259" key="6">
    <source>
        <dbReference type="SMART" id="SM00093"/>
    </source>
</evidence>
<protein>
    <recommendedName>
        <fullName evidence="6">Serpin domain-containing protein</fullName>
    </recommendedName>
</protein>
<feature type="signal peptide" evidence="5">
    <location>
        <begin position="1"/>
        <end position="21"/>
    </location>
</feature>
<dbReference type="InterPro" id="IPR042185">
    <property type="entry name" value="Serpin_sf_2"/>
</dbReference>
<keyword evidence="8" id="KW-1185">Reference proteome</keyword>
<evidence type="ECO:0000256" key="1">
    <source>
        <dbReference type="ARBA" id="ARBA00009500"/>
    </source>
</evidence>
<dbReference type="OrthoDB" id="671595at2759"/>